<comment type="caution">
    <text evidence="3">The sequence shown here is derived from an EMBL/GenBank/DDBJ whole genome shotgun (WGS) entry which is preliminary data.</text>
</comment>
<dbReference type="AlphaFoldDB" id="A0A162A8X4"/>
<feature type="transmembrane region" description="Helical" evidence="2">
    <location>
        <begin position="321"/>
        <end position="339"/>
    </location>
</feature>
<proteinExistence type="predicted"/>
<evidence type="ECO:0000256" key="1">
    <source>
        <dbReference type="SAM" id="MobiDB-lite"/>
    </source>
</evidence>
<sequence length="341" mass="35292">MGSKSSSDSRQTTNNTNTSLGVNGDNNGYMTVGNGNTYNIQQTDHGLVDGMVSIWGDMAGIQHSMMGVVGDMAYDNAQMTQNVMSDGFAFAGGVSRDAIDAMRDTNRDSLDFAESTQGAAYDLVAQGAGAAFDFGRDALDVGRDGLEIGGNLARDAQQQAFAFGADALFAAQTAQNNAFEHSIASSQSALDFGAGAVDAMSNLAGDSMQYNAALSETAISENSSLAAGIASLTADMQQSNNDFAAGALNTTVQAVSSATGEMSNLARDAMSMNAQLSASAMEAYDRAGDQTLLAHKQALQFADHASRSDGQQLAISTNKTMTYVMLGVGGLALAMVFLGRK</sequence>
<organism evidence="3 4">
    <name type="scientific">Pseudoalteromonas luteoviolacea NCIMB 1942</name>
    <dbReference type="NCBI Taxonomy" id="1365253"/>
    <lineage>
        <taxon>Bacteria</taxon>
        <taxon>Pseudomonadati</taxon>
        <taxon>Pseudomonadota</taxon>
        <taxon>Gammaproteobacteria</taxon>
        <taxon>Alteromonadales</taxon>
        <taxon>Pseudoalteromonadaceae</taxon>
        <taxon>Pseudoalteromonas</taxon>
    </lineage>
</organism>
<dbReference type="OrthoDB" id="6292239at2"/>
<name>A0A162A8X4_9GAMM</name>
<keyword evidence="2" id="KW-0812">Transmembrane</keyword>
<dbReference type="RefSeq" id="WP_063377725.1">
    <property type="nucleotide sequence ID" value="NZ_AUXT01000173.1"/>
</dbReference>
<dbReference type="EMBL" id="AUXT01000173">
    <property type="protein sequence ID" value="KZN46003.1"/>
    <property type="molecule type" value="Genomic_DNA"/>
</dbReference>
<feature type="region of interest" description="Disordered" evidence="1">
    <location>
        <begin position="1"/>
        <end position="26"/>
    </location>
</feature>
<dbReference type="Proteomes" id="UP000076587">
    <property type="component" value="Unassembled WGS sequence"/>
</dbReference>
<gene>
    <name evidence="3" type="ORF">N482_13065</name>
</gene>
<keyword evidence="2" id="KW-0472">Membrane</keyword>
<protein>
    <submittedName>
        <fullName evidence="3">Uncharacterized protein</fullName>
    </submittedName>
</protein>
<evidence type="ECO:0000313" key="4">
    <source>
        <dbReference type="Proteomes" id="UP000076587"/>
    </source>
</evidence>
<evidence type="ECO:0000313" key="3">
    <source>
        <dbReference type="EMBL" id="KZN46003.1"/>
    </source>
</evidence>
<dbReference type="PATRIC" id="fig|1365253.3.peg.3190"/>
<evidence type="ECO:0000256" key="2">
    <source>
        <dbReference type="SAM" id="Phobius"/>
    </source>
</evidence>
<keyword evidence="2" id="KW-1133">Transmembrane helix</keyword>
<reference evidence="3 4" key="1">
    <citation type="submission" date="2013-07" db="EMBL/GenBank/DDBJ databases">
        <title>Comparative Genomic and Metabolomic Analysis of Twelve Strains of Pseudoalteromonas luteoviolacea.</title>
        <authorList>
            <person name="Vynne N.G."/>
            <person name="Mansson M."/>
            <person name="Gram L."/>
        </authorList>
    </citation>
    <scope>NUCLEOTIDE SEQUENCE [LARGE SCALE GENOMIC DNA]</scope>
    <source>
        <strain evidence="3 4">NCIMB 1942</strain>
    </source>
</reference>
<accession>A0A162A8X4</accession>